<comment type="subcellular location">
    <subcellularLocation>
        <location evidence="1">Nucleus</location>
    </subcellularLocation>
</comment>
<protein>
    <submittedName>
        <fullName evidence="9">Probable WRKY transcription factor 51</fullName>
    </submittedName>
</protein>
<feature type="domain" description="WRKY" evidence="7">
    <location>
        <begin position="108"/>
        <end position="173"/>
    </location>
</feature>
<name>A0A6J1EIN3_CUCMO</name>
<dbReference type="RefSeq" id="XP_022927982.1">
    <property type="nucleotide sequence ID" value="XM_023072214.1"/>
</dbReference>
<dbReference type="FunFam" id="2.20.25.80:FF:000003">
    <property type="entry name" value="WRKY transcription factor 57"/>
    <property type="match status" value="1"/>
</dbReference>
<accession>A0A6J1EIN3</accession>
<dbReference type="InterPro" id="IPR003657">
    <property type="entry name" value="WRKY_dom"/>
</dbReference>
<sequence length="189" mass="21068">MASFPYEDPNPNPNPNFTQFSPILDPASFFDFDLSNFLVGDDDSYVDQLASSSSEKITGVDSGGSSVAVDSGSSFVVSSEPSPSIRSKNGERKRKGEMGCRVAFRTKSEQEIMDDGYKWRKYGKKSVKNSPNPRNYYKCSSEGCNVKKKVERDREDASYVITTYEGIHNHESPFVVYYNQIPSLTSTST</sequence>
<dbReference type="Proteomes" id="UP000504609">
    <property type="component" value="Unplaced"/>
</dbReference>
<dbReference type="PANTHER" id="PTHR31221">
    <property type="entry name" value="WRKY TRANSCRIPTION FACTOR PROTEIN 1-RELATED"/>
    <property type="match status" value="1"/>
</dbReference>
<keyword evidence="5" id="KW-0539">Nucleus</keyword>
<keyword evidence="4" id="KW-0804">Transcription</keyword>
<gene>
    <name evidence="9" type="primary">LOC111434887</name>
</gene>
<feature type="region of interest" description="Disordered" evidence="6">
    <location>
        <begin position="52"/>
        <end position="98"/>
    </location>
</feature>
<evidence type="ECO:0000259" key="7">
    <source>
        <dbReference type="PROSITE" id="PS50811"/>
    </source>
</evidence>
<keyword evidence="3" id="KW-0238">DNA-binding</keyword>
<dbReference type="SMART" id="SM00774">
    <property type="entry name" value="WRKY"/>
    <property type="match status" value="1"/>
</dbReference>
<feature type="compositionally biased region" description="Basic and acidic residues" evidence="6">
    <location>
        <begin position="88"/>
        <end position="98"/>
    </location>
</feature>
<feature type="compositionally biased region" description="Low complexity" evidence="6">
    <location>
        <begin position="59"/>
        <end position="84"/>
    </location>
</feature>
<evidence type="ECO:0000256" key="2">
    <source>
        <dbReference type="ARBA" id="ARBA00023015"/>
    </source>
</evidence>
<evidence type="ECO:0000256" key="1">
    <source>
        <dbReference type="ARBA" id="ARBA00004123"/>
    </source>
</evidence>
<dbReference type="GO" id="GO:0003700">
    <property type="term" value="F:DNA-binding transcription factor activity"/>
    <property type="evidence" value="ECO:0007669"/>
    <property type="project" value="InterPro"/>
</dbReference>
<organism evidence="8 9">
    <name type="scientific">Cucurbita moschata</name>
    <name type="common">Winter crookneck squash</name>
    <name type="synonym">Cucurbita pepo var. moschata</name>
    <dbReference type="NCBI Taxonomy" id="3662"/>
    <lineage>
        <taxon>Eukaryota</taxon>
        <taxon>Viridiplantae</taxon>
        <taxon>Streptophyta</taxon>
        <taxon>Embryophyta</taxon>
        <taxon>Tracheophyta</taxon>
        <taxon>Spermatophyta</taxon>
        <taxon>Magnoliopsida</taxon>
        <taxon>eudicotyledons</taxon>
        <taxon>Gunneridae</taxon>
        <taxon>Pentapetalae</taxon>
        <taxon>rosids</taxon>
        <taxon>fabids</taxon>
        <taxon>Cucurbitales</taxon>
        <taxon>Cucurbitaceae</taxon>
        <taxon>Cucurbiteae</taxon>
        <taxon>Cucurbita</taxon>
    </lineage>
</organism>
<dbReference type="KEGG" id="cmos:111434887"/>
<reference evidence="9" key="1">
    <citation type="submission" date="2025-08" db="UniProtKB">
        <authorList>
            <consortium name="RefSeq"/>
        </authorList>
    </citation>
    <scope>IDENTIFICATION</scope>
    <source>
        <tissue evidence="9">Young leaves</tissue>
    </source>
</reference>
<dbReference type="SUPFAM" id="SSF118290">
    <property type="entry name" value="WRKY DNA-binding domain"/>
    <property type="match status" value="1"/>
</dbReference>
<dbReference type="AlphaFoldDB" id="A0A6J1EIN3"/>
<feature type="region of interest" description="Disordered" evidence="6">
    <location>
        <begin position="1"/>
        <end position="20"/>
    </location>
</feature>
<evidence type="ECO:0000256" key="4">
    <source>
        <dbReference type="ARBA" id="ARBA00023163"/>
    </source>
</evidence>
<dbReference type="GO" id="GO:0043565">
    <property type="term" value="F:sequence-specific DNA binding"/>
    <property type="evidence" value="ECO:0007669"/>
    <property type="project" value="InterPro"/>
</dbReference>
<dbReference type="Pfam" id="PF03106">
    <property type="entry name" value="WRKY"/>
    <property type="match status" value="1"/>
</dbReference>
<evidence type="ECO:0000256" key="6">
    <source>
        <dbReference type="SAM" id="MobiDB-lite"/>
    </source>
</evidence>
<dbReference type="Gene3D" id="2.20.25.80">
    <property type="entry name" value="WRKY domain"/>
    <property type="match status" value="1"/>
</dbReference>
<keyword evidence="2" id="KW-0805">Transcription regulation</keyword>
<dbReference type="GeneID" id="111434887"/>
<evidence type="ECO:0000256" key="3">
    <source>
        <dbReference type="ARBA" id="ARBA00023125"/>
    </source>
</evidence>
<dbReference type="PROSITE" id="PS50811">
    <property type="entry name" value="WRKY"/>
    <property type="match status" value="1"/>
</dbReference>
<dbReference type="GO" id="GO:0005634">
    <property type="term" value="C:nucleus"/>
    <property type="evidence" value="ECO:0007669"/>
    <property type="project" value="UniProtKB-SubCell"/>
</dbReference>
<dbReference type="PANTHER" id="PTHR31221:SF283">
    <property type="entry name" value="WRKY DOMAIN-CONTAINING PROTEIN"/>
    <property type="match status" value="1"/>
</dbReference>
<proteinExistence type="predicted"/>
<evidence type="ECO:0000313" key="9">
    <source>
        <dbReference type="RefSeq" id="XP_022927982.1"/>
    </source>
</evidence>
<dbReference type="InterPro" id="IPR044810">
    <property type="entry name" value="WRKY_plant"/>
</dbReference>
<evidence type="ECO:0000313" key="8">
    <source>
        <dbReference type="Proteomes" id="UP000504609"/>
    </source>
</evidence>
<dbReference type="InterPro" id="IPR036576">
    <property type="entry name" value="WRKY_dom_sf"/>
</dbReference>
<evidence type="ECO:0000256" key="5">
    <source>
        <dbReference type="ARBA" id="ARBA00023242"/>
    </source>
</evidence>
<keyword evidence="8" id="KW-1185">Reference proteome</keyword>